<accession>A0A3S4VA80</accession>
<dbReference type="Pfam" id="PF03466">
    <property type="entry name" value="LysR_substrate"/>
    <property type="match status" value="1"/>
</dbReference>
<dbReference type="InterPro" id="IPR000847">
    <property type="entry name" value="LysR_HTH_N"/>
</dbReference>
<gene>
    <name evidence="6" type="primary">oxyR</name>
    <name evidence="6" type="ORF">NCTC13354_00718</name>
</gene>
<dbReference type="Pfam" id="PF00126">
    <property type="entry name" value="HTH_1"/>
    <property type="match status" value="1"/>
</dbReference>
<organism evidence="6 7">
    <name type="scientific">Trueperella bialowiezensis</name>
    <dbReference type="NCBI Taxonomy" id="312285"/>
    <lineage>
        <taxon>Bacteria</taxon>
        <taxon>Bacillati</taxon>
        <taxon>Actinomycetota</taxon>
        <taxon>Actinomycetes</taxon>
        <taxon>Actinomycetales</taxon>
        <taxon>Actinomycetaceae</taxon>
        <taxon>Trueperella</taxon>
    </lineage>
</organism>
<dbReference type="KEGG" id="tbw:NCTC13354_00718"/>
<dbReference type="GO" id="GO:0003700">
    <property type="term" value="F:DNA-binding transcription factor activity"/>
    <property type="evidence" value="ECO:0007669"/>
    <property type="project" value="InterPro"/>
</dbReference>
<keyword evidence="4" id="KW-0804">Transcription</keyword>
<dbReference type="GO" id="GO:0003677">
    <property type="term" value="F:DNA binding"/>
    <property type="evidence" value="ECO:0007669"/>
    <property type="project" value="UniProtKB-KW"/>
</dbReference>
<dbReference type="PROSITE" id="PS50931">
    <property type="entry name" value="HTH_LYSR"/>
    <property type="match status" value="1"/>
</dbReference>
<evidence type="ECO:0000313" key="7">
    <source>
        <dbReference type="Proteomes" id="UP000269542"/>
    </source>
</evidence>
<evidence type="ECO:0000256" key="4">
    <source>
        <dbReference type="ARBA" id="ARBA00023163"/>
    </source>
</evidence>
<evidence type="ECO:0000259" key="5">
    <source>
        <dbReference type="PROSITE" id="PS50931"/>
    </source>
</evidence>
<comment type="similarity">
    <text evidence="1">Belongs to the LysR transcriptional regulatory family.</text>
</comment>
<keyword evidence="3" id="KW-0238">DNA-binding</keyword>
<evidence type="ECO:0000256" key="3">
    <source>
        <dbReference type="ARBA" id="ARBA00023125"/>
    </source>
</evidence>
<proteinExistence type="inferred from homology"/>
<dbReference type="Proteomes" id="UP000269542">
    <property type="component" value="Chromosome"/>
</dbReference>
<dbReference type="Gene3D" id="3.40.190.10">
    <property type="entry name" value="Periplasmic binding protein-like II"/>
    <property type="match status" value="2"/>
</dbReference>
<dbReference type="InterPro" id="IPR036390">
    <property type="entry name" value="WH_DNA-bd_sf"/>
</dbReference>
<evidence type="ECO:0000313" key="6">
    <source>
        <dbReference type="EMBL" id="VEI13019.1"/>
    </source>
</evidence>
<dbReference type="PANTHER" id="PTHR30346">
    <property type="entry name" value="TRANSCRIPTIONAL DUAL REGULATOR HCAR-RELATED"/>
    <property type="match status" value="1"/>
</dbReference>
<dbReference type="Gene3D" id="1.10.10.10">
    <property type="entry name" value="Winged helix-like DNA-binding domain superfamily/Winged helix DNA-binding domain"/>
    <property type="match status" value="1"/>
</dbReference>
<keyword evidence="7" id="KW-1185">Reference proteome</keyword>
<dbReference type="CDD" id="cd08414">
    <property type="entry name" value="PBP2_LTTR_aromatics_like"/>
    <property type="match status" value="1"/>
</dbReference>
<dbReference type="GO" id="GO:0032993">
    <property type="term" value="C:protein-DNA complex"/>
    <property type="evidence" value="ECO:0007669"/>
    <property type="project" value="TreeGrafter"/>
</dbReference>
<keyword evidence="2" id="KW-0805">Transcription regulation</keyword>
<dbReference type="AlphaFoldDB" id="A0A3S4VA80"/>
<protein>
    <submittedName>
        <fullName evidence="6">Morphology and auto-aggregation control protein</fullName>
    </submittedName>
</protein>
<reference evidence="6 7" key="1">
    <citation type="submission" date="2018-12" db="EMBL/GenBank/DDBJ databases">
        <authorList>
            <consortium name="Pathogen Informatics"/>
        </authorList>
    </citation>
    <scope>NUCLEOTIDE SEQUENCE [LARGE SCALE GENOMIC DNA]</scope>
    <source>
        <strain evidence="6 7">NCTC13354</strain>
    </source>
</reference>
<sequence>METRLLETFIVLAEELHIGKTADRLHVSPATISQRLAQLEKRIGGKLADRSTRSLVLTDLGHFLLNEATVLLDQMSAAKRRVQARASGSSGRLHISFIGSVGPVVLPELVGRVSANLPNMALEFGSHAFTRKIEELLELRRTDLGIVRTPVRSAALEWRPLYDDPLVLLVPATHRLAKAQKVDLNSVKDETHIVFPQREGSVVADQAMRMCREAGYEPRKTIEIYETLTGVGLVAAGMGVSIMPLSTRRIVGLKGITHVECKNGIMTQVAMVWRKDDTNPLRQRFVKEMERVGRLLRNPV</sequence>
<dbReference type="SUPFAM" id="SSF53850">
    <property type="entry name" value="Periplasmic binding protein-like II"/>
    <property type="match status" value="1"/>
</dbReference>
<dbReference type="InterPro" id="IPR005119">
    <property type="entry name" value="LysR_subst-bd"/>
</dbReference>
<dbReference type="FunFam" id="1.10.10.10:FF:000001">
    <property type="entry name" value="LysR family transcriptional regulator"/>
    <property type="match status" value="1"/>
</dbReference>
<dbReference type="EMBL" id="LR134476">
    <property type="protein sequence ID" value="VEI13019.1"/>
    <property type="molecule type" value="Genomic_DNA"/>
</dbReference>
<dbReference type="PANTHER" id="PTHR30346:SF17">
    <property type="entry name" value="LYSR FAMILY TRANSCRIPTIONAL REGULATOR"/>
    <property type="match status" value="1"/>
</dbReference>
<evidence type="ECO:0000256" key="2">
    <source>
        <dbReference type="ARBA" id="ARBA00023015"/>
    </source>
</evidence>
<dbReference type="InterPro" id="IPR036388">
    <property type="entry name" value="WH-like_DNA-bd_sf"/>
</dbReference>
<dbReference type="SUPFAM" id="SSF46785">
    <property type="entry name" value="Winged helix' DNA-binding domain"/>
    <property type="match status" value="1"/>
</dbReference>
<feature type="domain" description="HTH lysR-type" evidence="5">
    <location>
        <begin position="1"/>
        <end position="58"/>
    </location>
</feature>
<evidence type="ECO:0000256" key="1">
    <source>
        <dbReference type="ARBA" id="ARBA00009437"/>
    </source>
</evidence>
<name>A0A3S4VA80_9ACTO</name>